<feature type="compositionally biased region" description="Basic residues" evidence="1">
    <location>
        <begin position="20"/>
        <end position="29"/>
    </location>
</feature>
<evidence type="ECO:0000313" key="2">
    <source>
        <dbReference type="EMBL" id="CAA9360370.1"/>
    </source>
</evidence>
<proteinExistence type="predicted"/>
<name>A0A6J4MLD1_9ACTN</name>
<feature type="non-terminal residue" evidence="2">
    <location>
        <position position="1"/>
    </location>
</feature>
<dbReference type="AlphaFoldDB" id="A0A6J4MLD1"/>
<feature type="non-terminal residue" evidence="2">
    <location>
        <position position="42"/>
    </location>
</feature>
<feature type="region of interest" description="Disordered" evidence="1">
    <location>
        <begin position="1"/>
        <end position="42"/>
    </location>
</feature>
<reference evidence="2" key="1">
    <citation type="submission" date="2020-02" db="EMBL/GenBank/DDBJ databases">
        <authorList>
            <person name="Meier V. D."/>
        </authorList>
    </citation>
    <scope>NUCLEOTIDE SEQUENCE</scope>
    <source>
        <strain evidence="2">AVDCRST_MAG16</strain>
    </source>
</reference>
<accession>A0A6J4MLD1</accession>
<protein>
    <submittedName>
        <fullName evidence="2">Uncharacterized protein</fullName>
    </submittedName>
</protein>
<sequence>WGRRTCGRGRGRGSPLLLARQRRRGRSPRRLPDCSRRRGQSG</sequence>
<evidence type="ECO:0000256" key="1">
    <source>
        <dbReference type="SAM" id="MobiDB-lite"/>
    </source>
</evidence>
<feature type="compositionally biased region" description="Basic residues" evidence="1">
    <location>
        <begin position="1"/>
        <end position="11"/>
    </location>
</feature>
<gene>
    <name evidence="2" type="ORF">AVDCRST_MAG16-3004</name>
</gene>
<organism evidence="2">
    <name type="scientific">uncultured Frankineae bacterium</name>
    <dbReference type="NCBI Taxonomy" id="437475"/>
    <lineage>
        <taxon>Bacteria</taxon>
        <taxon>Bacillati</taxon>
        <taxon>Actinomycetota</taxon>
        <taxon>Actinomycetes</taxon>
        <taxon>Frankiales</taxon>
        <taxon>environmental samples</taxon>
    </lineage>
</organism>
<dbReference type="EMBL" id="CADCUE010000283">
    <property type="protein sequence ID" value="CAA9360370.1"/>
    <property type="molecule type" value="Genomic_DNA"/>
</dbReference>